<dbReference type="GO" id="GO:0000981">
    <property type="term" value="F:DNA-binding transcription factor activity, RNA polymerase II-specific"/>
    <property type="evidence" value="ECO:0007669"/>
    <property type="project" value="InterPro"/>
</dbReference>
<evidence type="ECO:0000313" key="5">
    <source>
        <dbReference type="EMBL" id="KAG0147568.1"/>
    </source>
</evidence>
<comment type="caution">
    <text evidence="5">The sequence shown here is derived from an EMBL/GenBank/DDBJ whole genome shotgun (WGS) entry which is preliminary data.</text>
</comment>
<keyword evidence="2" id="KW-0479">Metal-binding</keyword>
<protein>
    <recommendedName>
        <fullName evidence="7">Zn(2)-C6 fungal-type domain-containing protein</fullName>
    </recommendedName>
</protein>
<sequence length="301" mass="33500">TSHDQQSKPEETKTKRKLKRTLASCSGCRLLLPCSECDRRGLPCDYEGASAPSLLARRHLTNLDEREQYIQHLEARLKALEDSKKSPTHHTIETPSAAKIDFIGDDLAYALSSITLGPRPQLAKHHHPLESQLEAILASLPHRPTPAVFLAQDTFKMSLIPTGPALPLDQLQASLPPPSELFELASYYFETLNIWIAAIEPSSWPDTVLRCYEPLDSNPESIHRLVAVFTVAAHGLLRKADVHHLQPSDSTSPQHQQITLAHQWFHLALNALIQPDQGAMLTRPSIWGIRAMTLLANVELS</sequence>
<evidence type="ECO:0000256" key="1">
    <source>
        <dbReference type="ARBA" id="ARBA00004123"/>
    </source>
</evidence>
<dbReference type="InterPro" id="IPR036864">
    <property type="entry name" value="Zn2-C6_fun-type_DNA-bd_sf"/>
</dbReference>
<dbReference type="GO" id="GO:0003677">
    <property type="term" value="F:DNA binding"/>
    <property type="evidence" value="ECO:0007669"/>
    <property type="project" value="UniProtKB-KW"/>
</dbReference>
<dbReference type="PANTHER" id="PTHR46910">
    <property type="entry name" value="TRANSCRIPTION FACTOR PDR1"/>
    <property type="match status" value="1"/>
</dbReference>
<keyword evidence="6" id="KW-1185">Reference proteome</keyword>
<comment type="subcellular location">
    <subcellularLocation>
        <location evidence="1">Nucleus</location>
    </subcellularLocation>
</comment>
<dbReference type="InterPro" id="IPR050987">
    <property type="entry name" value="AtrR-like"/>
</dbReference>
<evidence type="ECO:0000256" key="3">
    <source>
        <dbReference type="ARBA" id="ARBA00023125"/>
    </source>
</evidence>
<organism evidence="5 6">
    <name type="scientific">Cronartium quercuum f. sp. fusiforme G11</name>
    <dbReference type="NCBI Taxonomy" id="708437"/>
    <lineage>
        <taxon>Eukaryota</taxon>
        <taxon>Fungi</taxon>
        <taxon>Dikarya</taxon>
        <taxon>Basidiomycota</taxon>
        <taxon>Pucciniomycotina</taxon>
        <taxon>Pucciniomycetes</taxon>
        <taxon>Pucciniales</taxon>
        <taxon>Coleosporiaceae</taxon>
        <taxon>Cronartium</taxon>
    </lineage>
</organism>
<reference evidence="5" key="1">
    <citation type="submission" date="2013-11" db="EMBL/GenBank/DDBJ databases">
        <title>Genome sequence of the fusiform rust pathogen reveals effectors for host alternation and coevolution with pine.</title>
        <authorList>
            <consortium name="DOE Joint Genome Institute"/>
            <person name="Smith K."/>
            <person name="Pendleton A."/>
            <person name="Kubisiak T."/>
            <person name="Anderson C."/>
            <person name="Salamov A."/>
            <person name="Aerts A."/>
            <person name="Riley R."/>
            <person name="Clum A."/>
            <person name="Lindquist E."/>
            <person name="Ence D."/>
            <person name="Campbell M."/>
            <person name="Kronenberg Z."/>
            <person name="Feau N."/>
            <person name="Dhillon B."/>
            <person name="Hamelin R."/>
            <person name="Burleigh J."/>
            <person name="Smith J."/>
            <person name="Yandell M."/>
            <person name="Nelson C."/>
            <person name="Grigoriev I."/>
            <person name="Davis J."/>
        </authorList>
    </citation>
    <scope>NUCLEOTIDE SEQUENCE</scope>
    <source>
        <strain evidence="5">G11</strain>
    </source>
</reference>
<evidence type="ECO:0000313" key="6">
    <source>
        <dbReference type="Proteomes" id="UP000886653"/>
    </source>
</evidence>
<keyword evidence="4" id="KW-0539">Nucleus</keyword>
<gene>
    <name evidence="5" type="ORF">CROQUDRAFT_34623</name>
</gene>
<feature type="non-terminal residue" evidence="5">
    <location>
        <position position="301"/>
    </location>
</feature>
<dbReference type="CDD" id="cd12148">
    <property type="entry name" value="fungal_TF_MHR"/>
    <property type="match status" value="1"/>
</dbReference>
<feature type="non-terminal residue" evidence="5">
    <location>
        <position position="1"/>
    </location>
</feature>
<dbReference type="GO" id="GO:0005634">
    <property type="term" value="C:nucleus"/>
    <property type="evidence" value="ECO:0007669"/>
    <property type="project" value="UniProtKB-SubCell"/>
</dbReference>
<dbReference type="OrthoDB" id="2506114at2759"/>
<evidence type="ECO:0000256" key="2">
    <source>
        <dbReference type="ARBA" id="ARBA00022723"/>
    </source>
</evidence>
<dbReference type="GO" id="GO:0008270">
    <property type="term" value="F:zinc ion binding"/>
    <property type="evidence" value="ECO:0007669"/>
    <property type="project" value="InterPro"/>
</dbReference>
<accession>A0A9P6NKB4</accession>
<keyword evidence="3" id="KW-0238">DNA-binding</keyword>
<dbReference type="PANTHER" id="PTHR46910:SF3">
    <property type="entry name" value="HALOTOLERANCE PROTEIN 9-RELATED"/>
    <property type="match status" value="1"/>
</dbReference>
<evidence type="ECO:0008006" key="7">
    <source>
        <dbReference type="Google" id="ProtNLM"/>
    </source>
</evidence>
<dbReference type="EMBL" id="MU167246">
    <property type="protein sequence ID" value="KAG0147568.1"/>
    <property type="molecule type" value="Genomic_DNA"/>
</dbReference>
<proteinExistence type="predicted"/>
<dbReference type="AlphaFoldDB" id="A0A9P6NKB4"/>
<dbReference type="Proteomes" id="UP000886653">
    <property type="component" value="Unassembled WGS sequence"/>
</dbReference>
<name>A0A9P6NKB4_9BASI</name>
<dbReference type="Gene3D" id="4.10.240.10">
    <property type="entry name" value="Zn(2)-C6 fungal-type DNA-binding domain"/>
    <property type="match status" value="1"/>
</dbReference>
<evidence type="ECO:0000256" key="4">
    <source>
        <dbReference type="ARBA" id="ARBA00023242"/>
    </source>
</evidence>